<dbReference type="Proteomes" id="UP001527882">
    <property type="component" value="Unassembled WGS sequence"/>
</dbReference>
<dbReference type="SUPFAM" id="SSF161098">
    <property type="entry name" value="MetI-like"/>
    <property type="match status" value="1"/>
</dbReference>
<evidence type="ECO:0000256" key="7">
    <source>
        <dbReference type="RuleBase" id="RU363032"/>
    </source>
</evidence>
<evidence type="ECO:0000259" key="8">
    <source>
        <dbReference type="PROSITE" id="PS50928"/>
    </source>
</evidence>
<evidence type="ECO:0000256" key="6">
    <source>
        <dbReference type="ARBA" id="ARBA00023136"/>
    </source>
</evidence>
<dbReference type="InterPro" id="IPR035906">
    <property type="entry name" value="MetI-like_sf"/>
</dbReference>
<reference evidence="9 10" key="1">
    <citation type="submission" date="2022-12" db="EMBL/GenBank/DDBJ databases">
        <title>Draft genome sequence of Paenibacillus sp. dW9.</title>
        <authorList>
            <person name="Choi E.-W."/>
            <person name="Kim D.-U."/>
        </authorList>
    </citation>
    <scope>NUCLEOTIDE SEQUENCE [LARGE SCALE GENOMIC DNA]</scope>
    <source>
        <strain evidence="10">dW9</strain>
    </source>
</reference>
<sequence>MEIAKSVPKNHAKTGNDARLMWKRRIKKIFSRDYQLYLLCLPALLYIIIFDYIPMYGIQLAFKDFTASKGIWGSPWVGFKHFERFFGSYQFITVLKNTLGVSIYELLAGFPIPIILALLLNQARSQRFKKVVQTVTYAPHFISVVVLSSMLLIFLSPSVGVVNHIIAGFGGDKINFMARPDLWKSIFVWSGIWQNAGWGTVIYIAALSSISPELYEAAKMDGASKFQIIRHVDIPGISQTMVILFILSMGSVMNVGFQKAYLLQNPLNIDASEIISTYVYKMGLESNQFSYSTAIGLFNTMVNIILLISVNRIAKKLSGSSLW</sequence>
<dbReference type="InterPro" id="IPR050809">
    <property type="entry name" value="UgpAE/MalFG_permease"/>
</dbReference>
<protein>
    <submittedName>
        <fullName evidence="9">ABC transporter permease subunit</fullName>
    </submittedName>
</protein>
<feature type="transmembrane region" description="Helical" evidence="7">
    <location>
        <begin position="186"/>
        <end position="211"/>
    </location>
</feature>
<evidence type="ECO:0000256" key="2">
    <source>
        <dbReference type="ARBA" id="ARBA00022448"/>
    </source>
</evidence>
<dbReference type="PROSITE" id="PS50928">
    <property type="entry name" value="ABC_TM1"/>
    <property type="match status" value="1"/>
</dbReference>
<comment type="subcellular location">
    <subcellularLocation>
        <location evidence="1 7">Cell membrane</location>
        <topology evidence="1 7">Multi-pass membrane protein</topology>
    </subcellularLocation>
</comment>
<evidence type="ECO:0000256" key="1">
    <source>
        <dbReference type="ARBA" id="ARBA00004651"/>
    </source>
</evidence>
<keyword evidence="2 7" id="KW-0813">Transport</keyword>
<feature type="transmembrane region" description="Helical" evidence="7">
    <location>
        <begin position="141"/>
        <end position="166"/>
    </location>
</feature>
<comment type="caution">
    <text evidence="9">The sequence shown here is derived from an EMBL/GenBank/DDBJ whole genome shotgun (WGS) entry which is preliminary data.</text>
</comment>
<dbReference type="EMBL" id="JAQAGZ010000001">
    <property type="protein sequence ID" value="MCZ8510957.1"/>
    <property type="molecule type" value="Genomic_DNA"/>
</dbReference>
<comment type="similarity">
    <text evidence="7">Belongs to the binding-protein-dependent transport system permease family.</text>
</comment>
<accession>A0ABT4Q248</accession>
<dbReference type="Gene3D" id="1.10.3720.10">
    <property type="entry name" value="MetI-like"/>
    <property type="match status" value="1"/>
</dbReference>
<feature type="transmembrane region" description="Helical" evidence="7">
    <location>
        <begin position="289"/>
        <end position="310"/>
    </location>
</feature>
<dbReference type="CDD" id="cd06261">
    <property type="entry name" value="TM_PBP2"/>
    <property type="match status" value="1"/>
</dbReference>
<dbReference type="PANTHER" id="PTHR43227:SF11">
    <property type="entry name" value="BLL4140 PROTEIN"/>
    <property type="match status" value="1"/>
</dbReference>
<feature type="transmembrane region" description="Helical" evidence="7">
    <location>
        <begin position="34"/>
        <end position="53"/>
    </location>
</feature>
<gene>
    <name evidence="9" type="ORF">O9H85_00595</name>
</gene>
<dbReference type="Pfam" id="PF00528">
    <property type="entry name" value="BPD_transp_1"/>
    <property type="match status" value="1"/>
</dbReference>
<feature type="transmembrane region" description="Helical" evidence="7">
    <location>
        <begin position="101"/>
        <end position="120"/>
    </location>
</feature>
<keyword evidence="10" id="KW-1185">Reference proteome</keyword>
<keyword evidence="4 7" id="KW-0812">Transmembrane</keyword>
<evidence type="ECO:0000313" key="10">
    <source>
        <dbReference type="Proteomes" id="UP001527882"/>
    </source>
</evidence>
<evidence type="ECO:0000256" key="5">
    <source>
        <dbReference type="ARBA" id="ARBA00022989"/>
    </source>
</evidence>
<keyword evidence="5 7" id="KW-1133">Transmembrane helix</keyword>
<dbReference type="InterPro" id="IPR000515">
    <property type="entry name" value="MetI-like"/>
</dbReference>
<evidence type="ECO:0000256" key="4">
    <source>
        <dbReference type="ARBA" id="ARBA00022692"/>
    </source>
</evidence>
<dbReference type="PANTHER" id="PTHR43227">
    <property type="entry name" value="BLL4140 PROTEIN"/>
    <property type="match status" value="1"/>
</dbReference>
<keyword evidence="3" id="KW-1003">Cell membrane</keyword>
<feature type="transmembrane region" description="Helical" evidence="7">
    <location>
        <begin position="232"/>
        <end position="257"/>
    </location>
</feature>
<proteinExistence type="inferred from homology"/>
<name>A0ABT4Q248_9BACL</name>
<organism evidence="9 10">
    <name type="scientific">Paenibacillus gyeongsangnamensis</name>
    <dbReference type="NCBI Taxonomy" id="3388067"/>
    <lineage>
        <taxon>Bacteria</taxon>
        <taxon>Bacillati</taxon>
        <taxon>Bacillota</taxon>
        <taxon>Bacilli</taxon>
        <taxon>Bacillales</taxon>
        <taxon>Paenibacillaceae</taxon>
        <taxon>Paenibacillus</taxon>
    </lineage>
</organism>
<keyword evidence="6 7" id="KW-0472">Membrane</keyword>
<evidence type="ECO:0000313" key="9">
    <source>
        <dbReference type="EMBL" id="MCZ8510957.1"/>
    </source>
</evidence>
<feature type="domain" description="ABC transmembrane type-1" evidence="8">
    <location>
        <begin position="95"/>
        <end position="310"/>
    </location>
</feature>
<evidence type="ECO:0000256" key="3">
    <source>
        <dbReference type="ARBA" id="ARBA00022475"/>
    </source>
</evidence>